<feature type="signal peptide" evidence="2">
    <location>
        <begin position="1"/>
        <end position="19"/>
    </location>
</feature>
<evidence type="ECO:0000313" key="5">
    <source>
        <dbReference type="Proteomes" id="UP000268372"/>
    </source>
</evidence>
<feature type="chain" id="PRO_5018127120" evidence="2">
    <location>
        <begin position="20"/>
        <end position="352"/>
    </location>
</feature>
<gene>
    <name evidence="4" type="ORF">EG242_08990</name>
</gene>
<keyword evidence="5" id="KW-1185">Reference proteome</keyword>
<dbReference type="EMBL" id="RQTJ01000017">
    <property type="protein sequence ID" value="RRA94537.1"/>
    <property type="molecule type" value="Genomic_DNA"/>
</dbReference>
<dbReference type="InterPro" id="IPR026444">
    <property type="entry name" value="Secre_tail"/>
</dbReference>
<dbReference type="NCBIfam" id="TIGR04183">
    <property type="entry name" value="Por_Secre_tail"/>
    <property type="match status" value="1"/>
</dbReference>
<dbReference type="OrthoDB" id="1288696at2"/>
<evidence type="ECO:0000259" key="3">
    <source>
        <dbReference type="Pfam" id="PF18962"/>
    </source>
</evidence>
<keyword evidence="1 2" id="KW-0732">Signal</keyword>
<evidence type="ECO:0000256" key="1">
    <source>
        <dbReference type="ARBA" id="ARBA00022729"/>
    </source>
</evidence>
<reference evidence="4 5" key="1">
    <citation type="submission" date="2018-11" db="EMBL/GenBank/DDBJ databases">
        <title>Flavobacterium sp. nov., YIM 102796 draft genome.</title>
        <authorList>
            <person name="Li G."/>
            <person name="Jiang Y."/>
        </authorList>
    </citation>
    <scope>NUCLEOTIDE SEQUENCE [LARGE SCALE GENOMIC DNA]</scope>
    <source>
        <strain evidence="4 5">YIM 102796</strain>
    </source>
</reference>
<dbReference type="Pfam" id="PF18962">
    <property type="entry name" value="Por_Secre_tail"/>
    <property type="match status" value="1"/>
</dbReference>
<dbReference type="AlphaFoldDB" id="A0A3P1B0E3"/>
<name>A0A3P1B0E3_9FLAO</name>
<comment type="caution">
    <text evidence="4">The sequence shown here is derived from an EMBL/GenBank/DDBJ whole genome shotgun (WGS) entry which is preliminary data.</text>
</comment>
<evidence type="ECO:0000256" key="2">
    <source>
        <dbReference type="SAM" id="SignalP"/>
    </source>
</evidence>
<protein>
    <submittedName>
        <fullName evidence="4">T9SS C-terminal target domain-containing protein</fullName>
    </submittedName>
</protein>
<proteinExistence type="predicted"/>
<dbReference type="RefSeq" id="WP_124899562.1">
    <property type="nucleotide sequence ID" value="NZ_RQTJ01000017.1"/>
</dbReference>
<feature type="domain" description="Secretion system C-terminal sorting" evidence="3">
    <location>
        <begin position="279"/>
        <end position="350"/>
    </location>
</feature>
<organism evidence="4 5">
    <name type="scientific">Paenimyroides viscosum</name>
    <dbReference type="NCBI Taxonomy" id="2488729"/>
    <lineage>
        <taxon>Bacteria</taxon>
        <taxon>Pseudomonadati</taxon>
        <taxon>Bacteroidota</taxon>
        <taxon>Flavobacteriia</taxon>
        <taxon>Flavobacteriales</taxon>
        <taxon>Flavobacteriaceae</taxon>
        <taxon>Paenimyroides</taxon>
    </lineage>
</organism>
<sequence length="352" mass="39038">MKKNLFIILLLLSVSYTNSQVLYTENFDNHSVGNLGTNTTGTMPGQWGWFTYSQNTQSNSFFTIVNETGRGKVLDISTGLTSAESLLAFKTNLSPLINNRNTGNDVLMFEIDYYTGSKHATNTAGNTSRIVIAGNDGNVLTYPTATNLAVVALEKTVGKFSAHPFVSNNTAIGEYIPFNTWIKFVFYLDYTNRKVYFEIPYLNKVFVTDFLKNETSINLIQDFPINSILLDAGVVSGINNPQIYTRNRYDNIKITALGAVPPEVINLGINEQLSAKFNMFPNPATNVVNITNSENMLVNKVVIYDITGKKLNTQNFNGETKIQLNVENLASGTYMLHIQTNAGTAVKKLVKK</sequence>
<evidence type="ECO:0000313" key="4">
    <source>
        <dbReference type="EMBL" id="RRA94537.1"/>
    </source>
</evidence>
<accession>A0A3P1B0E3</accession>
<dbReference type="Proteomes" id="UP000268372">
    <property type="component" value="Unassembled WGS sequence"/>
</dbReference>